<gene>
    <name evidence="2" type="ORF">H072_9902</name>
</gene>
<evidence type="ECO:0000313" key="3">
    <source>
        <dbReference type="Proteomes" id="UP000015100"/>
    </source>
</evidence>
<keyword evidence="3" id="KW-1185">Reference proteome</keyword>
<proteinExistence type="predicted"/>
<dbReference type="Proteomes" id="UP000015100">
    <property type="component" value="Unassembled WGS sequence"/>
</dbReference>
<comment type="caution">
    <text evidence="2">The sequence shown here is derived from an EMBL/GenBank/DDBJ whole genome shotgun (WGS) entry which is preliminary data.</text>
</comment>
<evidence type="ECO:0000313" key="2">
    <source>
        <dbReference type="EMBL" id="EPS36554.1"/>
    </source>
</evidence>
<evidence type="ECO:0000256" key="1">
    <source>
        <dbReference type="SAM" id="MobiDB-lite"/>
    </source>
</evidence>
<dbReference type="HOGENOM" id="CLU_634624_0_0_1"/>
<organism evidence="2 3">
    <name type="scientific">Dactylellina haptotyla (strain CBS 200.50)</name>
    <name type="common">Nematode-trapping fungus</name>
    <name type="synonym">Monacrosporium haptotylum</name>
    <dbReference type="NCBI Taxonomy" id="1284197"/>
    <lineage>
        <taxon>Eukaryota</taxon>
        <taxon>Fungi</taxon>
        <taxon>Dikarya</taxon>
        <taxon>Ascomycota</taxon>
        <taxon>Pezizomycotina</taxon>
        <taxon>Orbiliomycetes</taxon>
        <taxon>Orbiliales</taxon>
        <taxon>Orbiliaceae</taxon>
        <taxon>Dactylellina</taxon>
    </lineage>
</organism>
<sequence length="432" mass="46897">MLQITENPNVALEFLDDSEYDLMALYISEAPADFKVTLEPGQSSLEMGVPAPDSTLLGADAWDDDPDFQYFKSTQYPATEPPPADQAIQEDVQLEVDQQLREEFSEVEDLEDEAEEPAKFRLGWYGGIEDAVIISVDTNPRGRADVRSPFGLFTAEEYGDLLRGGLLDSILLGGNIPEGAPAPPSANTLASQQAPPTVSDPDQNTAPPPRPEEGLSETTASNLTASPPKTPSPNRRKLPRKASASKPKGAPLAVDANGNRVEKRGRGRPRKETTIYPRRENLTLSPASTHVYPIGPWADEDFAAFSADIAALEAAGKALVPHAFQIFEDPCLHDAVGQICQAVQLDCVGVVVAYNEGYYFRFKTGGWYGINRNYDYCCAAAENDLAMLTKFKLARPINGGWRAIADEFVAVEAAMVAPLQQAGQMLPYAFGD</sequence>
<feature type="compositionally biased region" description="Polar residues" evidence="1">
    <location>
        <begin position="185"/>
        <end position="205"/>
    </location>
</feature>
<accession>S8A1H0</accession>
<reference evidence="3" key="2">
    <citation type="submission" date="2013-04" db="EMBL/GenBank/DDBJ databases">
        <title>Genomic mechanisms accounting for the adaptation to parasitism in nematode-trapping fungi.</title>
        <authorList>
            <person name="Ahren D.G."/>
        </authorList>
    </citation>
    <scope>NUCLEOTIDE SEQUENCE [LARGE SCALE GENOMIC DNA]</scope>
    <source>
        <strain evidence="3">CBS 200.50</strain>
    </source>
</reference>
<dbReference type="EMBL" id="AQGS01000867">
    <property type="protein sequence ID" value="EPS36554.1"/>
    <property type="molecule type" value="Genomic_DNA"/>
</dbReference>
<protein>
    <submittedName>
        <fullName evidence="2">Uncharacterized protein</fullName>
    </submittedName>
</protein>
<dbReference type="AlphaFoldDB" id="S8A1H0"/>
<feature type="compositionally biased region" description="Basic and acidic residues" evidence="1">
    <location>
        <begin position="260"/>
        <end position="278"/>
    </location>
</feature>
<feature type="compositionally biased region" description="Polar residues" evidence="1">
    <location>
        <begin position="216"/>
        <end position="227"/>
    </location>
</feature>
<feature type="region of interest" description="Disordered" evidence="1">
    <location>
        <begin position="178"/>
        <end position="278"/>
    </location>
</feature>
<name>S8A1H0_DACHA</name>
<reference evidence="2 3" key="1">
    <citation type="journal article" date="2013" name="PLoS Genet.">
        <title>Genomic mechanisms accounting for the adaptation to parasitism in nematode-trapping fungi.</title>
        <authorList>
            <person name="Meerupati T."/>
            <person name="Andersson K.M."/>
            <person name="Friman E."/>
            <person name="Kumar D."/>
            <person name="Tunlid A."/>
            <person name="Ahren D."/>
        </authorList>
    </citation>
    <scope>NUCLEOTIDE SEQUENCE [LARGE SCALE GENOMIC DNA]</scope>
    <source>
        <strain evidence="2 3">CBS 200.50</strain>
    </source>
</reference>